<evidence type="ECO:0000256" key="4">
    <source>
        <dbReference type="ARBA" id="ARBA00022692"/>
    </source>
</evidence>
<dbReference type="InterPro" id="IPR036259">
    <property type="entry name" value="MFS_trans_sf"/>
</dbReference>
<feature type="non-terminal residue" evidence="9">
    <location>
        <position position="215"/>
    </location>
</feature>
<name>A0A087TVK3_STEMI</name>
<dbReference type="InterPro" id="IPR055415">
    <property type="entry name" value="LD_SV2"/>
</dbReference>
<evidence type="ECO:0000313" key="9">
    <source>
        <dbReference type="EMBL" id="KFM69142.1"/>
    </source>
</evidence>
<dbReference type="Pfam" id="PF00083">
    <property type="entry name" value="Sugar_tr"/>
    <property type="match status" value="1"/>
</dbReference>
<evidence type="ECO:0000313" key="10">
    <source>
        <dbReference type="Proteomes" id="UP000054359"/>
    </source>
</evidence>
<evidence type="ECO:0000256" key="2">
    <source>
        <dbReference type="ARBA" id="ARBA00008335"/>
    </source>
</evidence>
<keyword evidence="4 7" id="KW-0812">Transmembrane</keyword>
<feature type="transmembrane region" description="Helical" evidence="7">
    <location>
        <begin position="14"/>
        <end position="32"/>
    </location>
</feature>
<keyword evidence="5 7" id="KW-1133">Transmembrane helix</keyword>
<evidence type="ECO:0000256" key="3">
    <source>
        <dbReference type="ARBA" id="ARBA00022448"/>
    </source>
</evidence>
<keyword evidence="6 7" id="KW-0472">Membrane</keyword>
<comment type="subcellular location">
    <subcellularLocation>
        <location evidence="1">Membrane</location>
        <topology evidence="1">Multi-pass membrane protein</topology>
    </subcellularLocation>
</comment>
<accession>A0A087TVK3</accession>
<reference evidence="9 10" key="1">
    <citation type="submission" date="2013-11" db="EMBL/GenBank/DDBJ databases">
        <title>Genome sequencing of Stegodyphus mimosarum.</title>
        <authorList>
            <person name="Bechsgaard J."/>
        </authorList>
    </citation>
    <scope>NUCLEOTIDE SEQUENCE [LARGE SCALE GENOMIC DNA]</scope>
</reference>
<evidence type="ECO:0000259" key="8">
    <source>
        <dbReference type="Pfam" id="PF23894"/>
    </source>
</evidence>
<feature type="transmembrane region" description="Helical" evidence="7">
    <location>
        <begin position="117"/>
        <end position="136"/>
    </location>
</feature>
<organism evidence="9 10">
    <name type="scientific">Stegodyphus mimosarum</name>
    <name type="common">African social velvet spider</name>
    <dbReference type="NCBI Taxonomy" id="407821"/>
    <lineage>
        <taxon>Eukaryota</taxon>
        <taxon>Metazoa</taxon>
        <taxon>Ecdysozoa</taxon>
        <taxon>Arthropoda</taxon>
        <taxon>Chelicerata</taxon>
        <taxon>Arachnida</taxon>
        <taxon>Araneae</taxon>
        <taxon>Araneomorphae</taxon>
        <taxon>Entelegynae</taxon>
        <taxon>Eresoidea</taxon>
        <taxon>Eresidae</taxon>
        <taxon>Stegodyphus</taxon>
    </lineage>
</organism>
<evidence type="ECO:0000256" key="1">
    <source>
        <dbReference type="ARBA" id="ARBA00004141"/>
    </source>
</evidence>
<dbReference type="GO" id="GO:0022857">
    <property type="term" value="F:transmembrane transporter activity"/>
    <property type="evidence" value="ECO:0007669"/>
    <property type="project" value="InterPro"/>
</dbReference>
<proteinExistence type="inferred from homology"/>
<gene>
    <name evidence="9" type="ORF">X975_14327</name>
</gene>
<evidence type="ECO:0000256" key="7">
    <source>
        <dbReference type="SAM" id="Phobius"/>
    </source>
</evidence>
<comment type="similarity">
    <text evidence="2">Belongs to the major facilitator superfamily.</text>
</comment>
<dbReference type="PANTHER" id="PTHR23511:SF42">
    <property type="entry name" value="SYNAPTIC VESICLE GLYCOPROTEIN 2C-LIKE"/>
    <property type="match status" value="1"/>
</dbReference>
<protein>
    <submittedName>
        <fullName evidence="9">Synaptic vesicle glycoprotein 2B</fullName>
    </submittedName>
</protein>
<evidence type="ECO:0000256" key="6">
    <source>
        <dbReference type="ARBA" id="ARBA00023136"/>
    </source>
</evidence>
<feature type="domain" description="SV2A/B/C luminal" evidence="8">
    <location>
        <begin position="162"/>
        <end position="214"/>
    </location>
</feature>
<dbReference type="Gene3D" id="1.20.1250.20">
    <property type="entry name" value="MFS general substrate transporter like domains"/>
    <property type="match status" value="1"/>
</dbReference>
<sequence>MDTKRLHFGRWRKFLLICSIPAITSAVGTSFLPESPRFLLEMGRNGEALYVYKQILSWNNAIKSREEYQLTEIEVPGKRPTVHISIPSNRGILREILRSLEQCWDNVSQVFSPPHTFMTLFLLAAWMTASFGFYGITISLHEYTRKLEEVDFKSKTVKQANAVVQDENINTTIENAHITNYSFVNVRFYQMLISHCIFQDCSFTNCTFSNIRSSK</sequence>
<dbReference type="Gene3D" id="2.160.20.80">
    <property type="entry name" value="E3 ubiquitin-protein ligase SopA"/>
    <property type="match status" value="1"/>
</dbReference>
<dbReference type="AlphaFoldDB" id="A0A087TVK3"/>
<dbReference type="SUPFAM" id="SSF103473">
    <property type="entry name" value="MFS general substrate transporter"/>
    <property type="match status" value="1"/>
</dbReference>
<dbReference type="GO" id="GO:0016020">
    <property type="term" value="C:membrane"/>
    <property type="evidence" value="ECO:0007669"/>
    <property type="project" value="UniProtKB-SubCell"/>
</dbReference>
<dbReference type="Proteomes" id="UP000054359">
    <property type="component" value="Unassembled WGS sequence"/>
</dbReference>
<keyword evidence="10" id="KW-1185">Reference proteome</keyword>
<dbReference type="Pfam" id="PF23894">
    <property type="entry name" value="LD_SV2"/>
    <property type="match status" value="1"/>
</dbReference>
<keyword evidence="3" id="KW-0813">Transport</keyword>
<dbReference type="PANTHER" id="PTHR23511">
    <property type="entry name" value="SYNAPTIC VESICLE GLYCOPROTEIN 2"/>
    <property type="match status" value="1"/>
</dbReference>
<dbReference type="EMBL" id="KK116939">
    <property type="protein sequence ID" value="KFM69142.1"/>
    <property type="molecule type" value="Genomic_DNA"/>
</dbReference>
<evidence type="ECO:0000256" key="5">
    <source>
        <dbReference type="ARBA" id="ARBA00022989"/>
    </source>
</evidence>
<dbReference type="InterPro" id="IPR005828">
    <property type="entry name" value="MFS_sugar_transport-like"/>
</dbReference>
<dbReference type="SUPFAM" id="SSF141571">
    <property type="entry name" value="Pentapeptide repeat-like"/>
    <property type="match status" value="1"/>
</dbReference>
<dbReference type="STRING" id="407821.A0A087TVK3"/>
<dbReference type="OrthoDB" id="6416655at2759"/>